<dbReference type="PANTHER" id="PTHR42850:SF7">
    <property type="entry name" value="BIS(5'-NUCLEOSYL)-TETRAPHOSPHATASE PRPE [ASYMMETRICAL]"/>
    <property type="match status" value="1"/>
</dbReference>
<reference evidence="2 3" key="1">
    <citation type="submission" date="2019-10" db="EMBL/GenBank/DDBJ databases">
        <title>Prolixibacter strains distinguished by the presence of nitrate reductase genes were adept at nitrate-dependent anaerobic corrosion of metallic iron and carbon steel.</title>
        <authorList>
            <person name="Iino T."/>
            <person name="Shono N."/>
            <person name="Ito K."/>
            <person name="Nakamura R."/>
            <person name="Sueoka K."/>
            <person name="Harayama S."/>
            <person name="Ohkuma M."/>
        </authorList>
    </citation>
    <scope>NUCLEOTIDE SEQUENCE [LARGE SCALE GENOMIC DNA]</scope>
    <source>
        <strain evidence="2 3">JCM 13498</strain>
    </source>
</reference>
<dbReference type="OrthoDB" id="7550081at2"/>
<name>A0A5M4B077_9BACT</name>
<comment type="caution">
    <text evidence="2">The sequence shown here is derived from an EMBL/GenBank/DDBJ whole genome shotgun (WGS) entry which is preliminary data.</text>
</comment>
<sequence>MKDTTPLYDIIGDVHGHAELLKKLLSKLNYEQIDGIWQHKKRMAVFVGDFINRGPEIRETLEIIRGMVEAGTAHAILGNHEYAAILYHIKDSGGTYLGRHISGNRNQIIKTLGQFKNDKELWKDHLRWLRTLPLFLELGEIRVAHAYWNDAEIGYLKEILPQDKLRKRLLREIHENGHPAAEVIYRLLKGLEYRTPADLILKDTRGMARRTFRMNWWESPAGKTFRSLSFGNKFVLPDYSIPQEIMPRFEPYPEDQPPVFFGHYCLSGCCAIPQSNLCCVDSCVATTGKLTAYRWKGEKKLTEEHLISVQD</sequence>
<keyword evidence="3" id="KW-1185">Reference proteome</keyword>
<evidence type="ECO:0000313" key="3">
    <source>
        <dbReference type="Proteomes" id="UP000391834"/>
    </source>
</evidence>
<organism evidence="2 3">
    <name type="scientific">Prolixibacter bellariivorans</name>
    <dbReference type="NCBI Taxonomy" id="314319"/>
    <lineage>
        <taxon>Bacteria</taxon>
        <taxon>Pseudomonadati</taxon>
        <taxon>Bacteroidota</taxon>
        <taxon>Bacteroidia</taxon>
        <taxon>Marinilabiliales</taxon>
        <taxon>Prolixibacteraceae</taxon>
        <taxon>Prolixibacter</taxon>
    </lineage>
</organism>
<dbReference type="AlphaFoldDB" id="A0A5M4B077"/>
<evidence type="ECO:0000259" key="1">
    <source>
        <dbReference type="Pfam" id="PF00149"/>
    </source>
</evidence>
<gene>
    <name evidence="2" type="primary">apaH</name>
    <name evidence="2" type="ORF">PbJCM13498_23070</name>
</gene>
<dbReference type="GO" id="GO:0005737">
    <property type="term" value="C:cytoplasm"/>
    <property type="evidence" value="ECO:0007669"/>
    <property type="project" value="TreeGrafter"/>
</dbReference>
<protein>
    <submittedName>
        <fullName evidence="2">Diadenosine tetraphosphatase</fullName>
    </submittedName>
</protein>
<dbReference type="PANTHER" id="PTHR42850">
    <property type="entry name" value="METALLOPHOSPHOESTERASE"/>
    <property type="match status" value="1"/>
</dbReference>
<accession>A0A5M4B077</accession>
<evidence type="ECO:0000313" key="2">
    <source>
        <dbReference type="EMBL" id="GET33444.1"/>
    </source>
</evidence>
<dbReference type="InterPro" id="IPR004843">
    <property type="entry name" value="Calcineurin-like_PHP"/>
</dbReference>
<dbReference type="Pfam" id="PF00149">
    <property type="entry name" value="Metallophos"/>
    <property type="match status" value="1"/>
</dbReference>
<dbReference type="RefSeq" id="WP_025864463.1">
    <property type="nucleotide sequence ID" value="NZ_BLAX01000001.1"/>
</dbReference>
<dbReference type="Proteomes" id="UP000391834">
    <property type="component" value="Unassembled WGS sequence"/>
</dbReference>
<dbReference type="InterPro" id="IPR029052">
    <property type="entry name" value="Metallo-depent_PP-like"/>
</dbReference>
<proteinExistence type="predicted"/>
<dbReference type="SUPFAM" id="SSF56300">
    <property type="entry name" value="Metallo-dependent phosphatases"/>
    <property type="match status" value="1"/>
</dbReference>
<dbReference type="GO" id="GO:0016791">
    <property type="term" value="F:phosphatase activity"/>
    <property type="evidence" value="ECO:0007669"/>
    <property type="project" value="TreeGrafter"/>
</dbReference>
<feature type="domain" description="Calcineurin-like phosphoesterase" evidence="1">
    <location>
        <begin position="10"/>
        <end position="172"/>
    </location>
</feature>
<dbReference type="EMBL" id="BLAX01000001">
    <property type="protein sequence ID" value="GET33444.1"/>
    <property type="molecule type" value="Genomic_DNA"/>
</dbReference>
<dbReference type="InterPro" id="IPR050126">
    <property type="entry name" value="Ap4A_hydrolase"/>
</dbReference>
<dbReference type="Gene3D" id="3.60.21.10">
    <property type="match status" value="1"/>
</dbReference>